<dbReference type="InterPro" id="IPR006311">
    <property type="entry name" value="TAT_signal"/>
</dbReference>
<evidence type="ECO:0000313" key="2">
    <source>
        <dbReference type="Proteomes" id="UP001595900"/>
    </source>
</evidence>
<dbReference type="SUPFAM" id="SSF53850">
    <property type="entry name" value="Periplasmic binding protein-like II"/>
    <property type="match status" value="1"/>
</dbReference>
<reference evidence="2" key="1">
    <citation type="journal article" date="2019" name="Int. J. Syst. Evol. Microbiol.">
        <title>The Global Catalogue of Microorganisms (GCM) 10K type strain sequencing project: providing services to taxonomists for standard genome sequencing and annotation.</title>
        <authorList>
            <consortium name="The Broad Institute Genomics Platform"/>
            <consortium name="The Broad Institute Genome Sequencing Center for Infectious Disease"/>
            <person name="Wu L."/>
            <person name="Ma J."/>
        </authorList>
    </citation>
    <scope>NUCLEOTIDE SEQUENCE [LARGE SCALE GENOMIC DNA]</scope>
    <source>
        <strain evidence="2">CGMCC 1.10363</strain>
    </source>
</reference>
<name>A0ABV8Q0J3_9MICO</name>
<keyword evidence="2" id="KW-1185">Reference proteome</keyword>
<proteinExistence type="predicted"/>
<dbReference type="PANTHER" id="PTHR43649:SF30">
    <property type="entry name" value="ABC TRANSPORTER SUBSTRATE-BINDING PROTEIN"/>
    <property type="match status" value="1"/>
</dbReference>
<dbReference type="PROSITE" id="PS51318">
    <property type="entry name" value="TAT"/>
    <property type="match status" value="1"/>
</dbReference>
<gene>
    <name evidence="1" type="ORF">ACFOYW_01365</name>
</gene>
<sequence length="441" mass="46934">MSTTSSSAFTRRTFIGLAGAAGVGLLAGCTRNGAGSTGATRALKFWNMPWGNPQFNTLDKKITLDYKPASGLDSAQYQVIQWADWTTAFPTALASNTGPAVSSGGGTMAFQFAAEGKIAYADNLLDSWKKNGLYDDFLPGLVDTMKVDKGYAAVPYNLDMRVMWYNTTLLDKAGTTPPTDWDSYKAACAALKKIGVYGFGLGAASGSGVGYQVLLSFMINNGGGLFNAAHEPDVLTDANTEAMQFVLDCVKAGYVDPHTPSSTSANVLSQWQARKYGLGFDTAGLANNAGGTVGKELVVGSPLTGPSGKKGAVYFPNNIMMYTHTPSQKSSEAFMTYYYKHMAPLWTEHTGIGLPPLKSITNTAAFRQDANAVKAIEEWQPISKTMAAPGSDSLFYEVITVDGTPIMNTFAQSLYGGNTTVKAVLTKLQSDIESSIKALKH</sequence>
<dbReference type="PANTHER" id="PTHR43649">
    <property type="entry name" value="ARABINOSE-BINDING PROTEIN-RELATED"/>
    <property type="match status" value="1"/>
</dbReference>
<dbReference type="InterPro" id="IPR006059">
    <property type="entry name" value="SBP"/>
</dbReference>
<dbReference type="RefSeq" id="WP_390226783.1">
    <property type="nucleotide sequence ID" value="NZ_JBHSCN010000002.1"/>
</dbReference>
<evidence type="ECO:0000313" key="1">
    <source>
        <dbReference type="EMBL" id="MFC4242006.1"/>
    </source>
</evidence>
<dbReference type="Proteomes" id="UP001595900">
    <property type="component" value="Unassembled WGS sequence"/>
</dbReference>
<comment type="caution">
    <text evidence="1">The sequence shown here is derived from an EMBL/GenBank/DDBJ whole genome shotgun (WGS) entry which is preliminary data.</text>
</comment>
<accession>A0ABV8Q0J3</accession>
<organism evidence="1 2">
    <name type="scientific">Gryllotalpicola reticulitermitis</name>
    <dbReference type="NCBI Taxonomy" id="1184153"/>
    <lineage>
        <taxon>Bacteria</taxon>
        <taxon>Bacillati</taxon>
        <taxon>Actinomycetota</taxon>
        <taxon>Actinomycetes</taxon>
        <taxon>Micrococcales</taxon>
        <taxon>Microbacteriaceae</taxon>
        <taxon>Gryllotalpicola</taxon>
    </lineage>
</organism>
<dbReference type="Pfam" id="PF01547">
    <property type="entry name" value="SBP_bac_1"/>
    <property type="match status" value="1"/>
</dbReference>
<protein>
    <submittedName>
        <fullName evidence="1">ABC transporter substrate-binding protein</fullName>
    </submittedName>
</protein>
<dbReference type="Gene3D" id="3.40.190.10">
    <property type="entry name" value="Periplasmic binding protein-like II"/>
    <property type="match status" value="2"/>
</dbReference>
<dbReference type="InterPro" id="IPR050490">
    <property type="entry name" value="Bact_solute-bd_prot1"/>
</dbReference>
<dbReference type="EMBL" id="JBHSCN010000002">
    <property type="protein sequence ID" value="MFC4242006.1"/>
    <property type="molecule type" value="Genomic_DNA"/>
</dbReference>